<dbReference type="SUPFAM" id="SSF53335">
    <property type="entry name" value="S-adenosyl-L-methionine-dependent methyltransferases"/>
    <property type="match status" value="1"/>
</dbReference>
<dbReference type="InterPro" id="IPR029063">
    <property type="entry name" value="SAM-dependent_MTases_sf"/>
</dbReference>
<dbReference type="Gene3D" id="3.40.50.150">
    <property type="entry name" value="Vaccinia Virus protein VP39"/>
    <property type="match status" value="1"/>
</dbReference>
<accession>A0A7I8C271</accession>
<organism evidence="2 3">
    <name type="scientific">Paraburkholderia largidicola</name>
    <dbReference type="NCBI Taxonomy" id="3014751"/>
    <lineage>
        <taxon>Bacteria</taxon>
        <taxon>Pseudomonadati</taxon>
        <taxon>Pseudomonadota</taxon>
        <taxon>Betaproteobacteria</taxon>
        <taxon>Burkholderiales</taxon>
        <taxon>Burkholderiaceae</taxon>
        <taxon>Paraburkholderia</taxon>
    </lineage>
</organism>
<evidence type="ECO:0000313" key="2">
    <source>
        <dbReference type="EMBL" id="BCF95167.1"/>
    </source>
</evidence>
<name>A0A7I8C271_9BURK</name>
<protein>
    <submittedName>
        <fullName evidence="2">Uncharacterized protein</fullName>
    </submittedName>
</protein>
<feature type="region of interest" description="Disordered" evidence="1">
    <location>
        <begin position="70"/>
        <end position="95"/>
    </location>
</feature>
<dbReference type="AlphaFoldDB" id="A0A7I8C271"/>
<dbReference type="KEGG" id="plad:PPGU16_82340"/>
<dbReference type="EMBL" id="AP023177">
    <property type="protein sequence ID" value="BCF95167.1"/>
    <property type="molecule type" value="Genomic_DNA"/>
</dbReference>
<proteinExistence type="predicted"/>
<reference evidence="2 3" key="1">
    <citation type="journal article" date="2020" name="Genes (Basel)">
        <title>Genomic Comparison of Insect Gut Symbionts from Divergent Burkholderia Subclades.</title>
        <authorList>
            <person name="Takeshita K."/>
            <person name="Kikuchi Y."/>
        </authorList>
    </citation>
    <scope>NUCLEOTIDE SEQUENCE [LARGE SCALE GENOMIC DNA]</scope>
    <source>
        <strain evidence="2 3">PGU16</strain>
        <plasmid evidence="2 3">PPGU16_p2</plasmid>
    </source>
</reference>
<keyword evidence="2" id="KW-0614">Plasmid</keyword>
<evidence type="ECO:0000313" key="3">
    <source>
        <dbReference type="Proteomes" id="UP000510888"/>
    </source>
</evidence>
<keyword evidence="3" id="KW-1185">Reference proteome</keyword>
<evidence type="ECO:0000256" key="1">
    <source>
        <dbReference type="SAM" id="MobiDB-lite"/>
    </source>
</evidence>
<feature type="compositionally biased region" description="Polar residues" evidence="1">
    <location>
        <begin position="74"/>
        <end position="86"/>
    </location>
</feature>
<sequence length="197" mass="21031">MLEARRELGKAVADELTMLAISLVGSMIFSALVSRIVGVKRGGKVPPNKTPKLPKIRAKNDQINIAGGLEPGSDQFTNLNPTNPQSGGPGRGIPNHVNGSFEQIADFFQPGTVKHIISNRLRFWDVKDWSAAAKGAFSVLRSGGRLGTGHPMSGLNVWAYEEDVPVMLKAFNDAGFKEVRNVGQKSGSGVVISAVKP</sequence>
<geneLocation type="plasmid" evidence="2 3">
    <name>PPGU16_p2</name>
</geneLocation>
<gene>
    <name evidence="2" type="ORF">PPGU16_82340</name>
</gene>
<dbReference type="Proteomes" id="UP000510888">
    <property type="component" value="Plasmid PPGU16_p2"/>
</dbReference>